<dbReference type="InterPro" id="IPR036291">
    <property type="entry name" value="NAD(P)-bd_dom_sf"/>
</dbReference>
<feature type="domain" description="GFO/IDH/MocA-like oxidoreductase" evidence="3">
    <location>
        <begin position="135"/>
        <end position="258"/>
    </location>
</feature>
<dbReference type="InterPro" id="IPR055170">
    <property type="entry name" value="GFO_IDH_MocA-like_dom"/>
</dbReference>
<dbReference type="PANTHER" id="PTHR43818">
    <property type="entry name" value="BCDNA.GH03377"/>
    <property type="match status" value="1"/>
</dbReference>
<dbReference type="EC" id="1.1.1.292" evidence="4"/>
<dbReference type="Pfam" id="PF01408">
    <property type="entry name" value="GFO_IDH_MocA"/>
    <property type="match status" value="1"/>
</dbReference>
<dbReference type="Pfam" id="PF22725">
    <property type="entry name" value="GFO_IDH_MocA_C3"/>
    <property type="match status" value="1"/>
</dbReference>
<dbReference type="Proteomes" id="UP000260828">
    <property type="component" value="Unassembled WGS sequence"/>
</dbReference>
<accession>A0A174M1L2</accession>
<evidence type="ECO:0000313" key="4">
    <source>
        <dbReference type="EMBL" id="CUP28777.1"/>
    </source>
</evidence>
<evidence type="ECO:0000313" key="7">
    <source>
        <dbReference type="Proteomes" id="UP000095765"/>
    </source>
</evidence>
<evidence type="ECO:0000313" key="9">
    <source>
        <dbReference type="Proteomes" id="UP000260828"/>
    </source>
</evidence>
<gene>
    <name evidence="4" type="primary">afr</name>
    <name evidence="5" type="ORF">B5F11_15300</name>
    <name evidence="6" type="ORF">DXC40_04775</name>
    <name evidence="4" type="ORF">ERS852551_00311</name>
</gene>
<dbReference type="PANTHER" id="PTHR43818:SF11">
    <property type="entry name" value="BCDNA.GH03377"/>
    <property type="match status" value="1"/>
</dbReference>
<dbReference type="Gene3D" id="3.30.360.10">
    <property type="entry name" value="Dihydrodipicolinate Reductase, domain 2"/>
    <property type="match status" value="1"/>
</dbReference>
<dbReference type="EMBL" id="QVME01000001">
    <property type="protein sequence ID" value="RGE70365.1"/>
    <property type="molecule type" value="Genomic_DNA"/>
</dbReference>
<dbReference type="EMBL" id="CZBE01000002">
    <property type="protein sequence ID" value="CUP28777.1"/>
    <property type="molecule type" value="Genomic_DNA"/>
</dbReference>
<reference evidence="8" key="2">
    <citation type="submission" date="2017-04" db="EMBL/GenBank/DDBJ databases">
        <title>Function of individual gut microbiota members based on whole genome sequencing of pure cultures obtained from chicken caecum.</title>
        <authorList>
            <person name="Medvecky M."/>
            <person name="Cejkova D."/>
            <person name="Polansky O."/>
            <person name="Karasova D."/>
            <person name="Kubasova T."/>
            <person name="Cizek A."/>
            <person name="Rychlik I."/>
        </authorList>
    </citation>
    <scope>NUCLEOTIDE SEQUENCE [LARGE SCALE GENOMIC DNA]</scope>
    <source>
        <strain evidence="8">An175</strain>
    </source>
</reference>
<dbReference type="GO" id="GO:0033712">
    <property type="term" value="F:1,5-anhydro-D-fructose reductase (1,5-anhydro-D-mannitol-forming) activity"/>
    <property type="evidence" value="ECO:0007669"/>
    <property type="project" value="UniProtKB-EC"/>
</dbReference>
<evidence type="ECO:0000256" key="1">
    <source>
        <dbReference type="ARBA" id="ARBA00023002"/>
    </source>
</evidence>
<evidence type="ECO:0000313" key="6">
    <source>
        <dbReference type="EMBL" id="RGE70365.1"/>
    </source>
</evidence>
<dbReference type="GO" id="GO:0000166">
    <property type="term" value="F:nucleotide binding"/>
    <property type="evidence" value="ECO:0007669"/>
    <property type="project" value="InterPro"/>
</dbReference>
<evidence type="ECO:0000313" key="5">
    <source>
        <dbReference type="EMBL" id="OUP68122.1"/>
    </source>
</evidence>
<dbReference type="SUPFAM" id="SSF55347">
    <property type="entry name" value="Glyceraldehyde-3-phosphate dehydrogenase-like, C-terminal domain"/>
    <property type="match status" value="1"/>
</dbReference>
<dbReference type="RefSeq" id="WP_006876168.1">
    <property type="nucleotide sequence ID" value="NZ_CABIWA010000001.1"/>
</dbReference>
<dbReference type="Proteomes" id="UP000196386">
    <property type="component" value="Unassembled WGS sequence"/>
</dbReference>
<name>A0A174M1L2_9FIRM</name>
<dbReference type="SUPFAM" id="SSF51735">
    <property type="entry name" value="NAD(P)-binding Rossmann-fold domains"/>
    <property type="match status" value="1"/>
</dbReference>
<reference evidence="4 7" key="1">
    <citation type="submission" date="2015-09" db="EMBL/GenBank/DDBJ databases">
        <authorList>
            <consortium name="Pathogen Informatics"/>
        </authorList>
    </citation>
    <scope>NUCLEOTIDE SEQUENCE [LARGE SCALE GENOMIC DNA]</scope>
    <source>
        <strain evidence="4 7">2789STDY5834939</strain>
    </source>
</reference>
<reference evidence="6 9" key="4">
    <citation type="submission" date="2018-08" db="EMBL/GenBank/DDBJ databases">
        <title>A genome reference for cultivated species of the human gut microbiota.</title>
        <authorList>
            <person name="Zou Y."/>
            <person name="Xue W."/>
            <person name="Luo G."/>
        </authorList>
    </citation>
    <scope>NUCLEOTIDE SEQUENCE [LARGE SCALE GENOMIC DNA]</scope>
    <source>
        <strain evidence="6 9">TF05-12AC</strain>
    </source>
</reference>
<dbReference type="GeneID" id="72464840"/>
<reference evidence="5" key="3">
    <citation type="journal article" date="2018" name="BMC Genomics">
        <title>Whole genome sequencing and function prediction of 133 gut anaerobes isolated from chicken caecum in pure cultures.</title>
        <authorList>
            <person name="Medvecky M."/>
            <person name="Cejkova D."/>
            <person name="Polansky O."/>
            <person name="Karasova D."/>
            <person name="Kubasova T."/>
            <person name="Cizek A."/>
            <person name="Rychlik I."/>
        </authorList>
    </citation>
    <scope>NUCLEOTIDE SEQUENCE</scope>
    <source>
        <strain evidence="5">An175</strain>
    </source>
</reference>
<sequence length="390" mass="44109">MSKIGVGIIGAGSIADIGHCPSIEALPNAYLAALCDTNTEFLDKMSRKWNPKKTYVDYHDMLEDKNVQVVIVGTPNRLHAQEAIDAMRAKKHVIVEKPFACTHAEAWKMVDVCHEEGVFLMAGTNQRFWEQNMIARKLIDDGFIGRPQMGRSSLHEGWSLYHEQLSFTRFRQNAHEAGAGALFDLGAHRADLLMYLMGSRPKRVMGIIKAFGQDYTELDDSFWITIEFENGATGVISGDRYSPAVSNISEVYGTEGTIFTGSEATNPFQTAPLAVFTNKDFRQNELPEIVREYRYPQLFWSEDIMQPNGYVPKRWVPIYPKRGWAYKTMLEHFLHCVETGTAPSLTPEDSALVTDVLVGAYLSMKTNSWVEVGRHMENYIVPHYDAPEIR</sequence>
<protein>
    <submittedName>
        <fullName evidence="4">1,5-anhydro-D-fructose reductase</fullName>
        <ecNumber evidence="4">1.1.1.292</ecNumber>
    </submittedName>
    <submittedName>
        <fullName evidence="6">Gfo/Idh/MocA family oxidoreductase</fullName>
    </submittedName>
    <submittedName>
        <fullName evidence="5">NADH-dependent dihydrogenase</fullName>
    </submittedName>
</protein>
<proteinExistence type="predicted"/>
<keyword evidence="1 4" id="KW-0560">Oxidoreductase</keyword>
<feature type="domain" description="Gfo/Idh/MocA-like oxidoreductase N-terminal" evidence="2">
    <location>
        <begin position="4"/>
        <end position="123"/>
    </location>
</feature>
<evidence type="ECO:0000259" key="3">
    <source>
        <dbReference type="Pfam" id="PF22725"/>
    </source>
</evidence>
<dbReference type="OrthoDB" id="9783105at2"/>
<dbReference type="InterPro" id="IPR050463">
    <property type="entry name" value="Gfo/Idh/MocA_oxidrdct_glycsds"/>
</dbReference>
<organism evidence="4 7">
    <name type="scientific">Anaerotruncus colihominis</name>
    <dbReference type="NCBI Taxonomy" id="169435"/>
    <lineage>
        <taxon>Bacteria</taxon>
        <taxon>Bacillati</taxon>
        <taxon>Bacillota</taxon>
        <taxon>Clostridia</taxon>
        <taxon>Eubacteriales</taxon>
        <taxon>Oscillospiraceae</taxon>
        <taxon>Anaerotruncus</taxon>
    </lineage>
</organism>
<dbReference type="Gene3D" id="3.40.50.720">
    <property type="entry name" value="NAD(P)-binding Rossmann-like Domain"/>
    <property type="match status" value="1"/>
</dbReference>
<dbReference type="EMBL" id="NFKP01000022">
    <property type="protein sequence ID" value="OUP68122.1"/>
    <property type="molecule type" value="Genomic_DNA"/>
</dbReference>
<dbReference type="InterPro" id="IPR000683">
    <property type="entry name" value="Gfo/Idh/MocA-like_OxRdtase_N"/>
</dbReference>
<evidence type="ECO:0000313" key="8">
    <source>
        <dbReference type="Proteomes" id="UP000196386"/>
    </source>
</evidence>
<dbReference type="Proteomes" id="UP000095765">
    <property type="component" value="Unassembled WGS sequence"/>
</dbReference>
<dbReference type="AlphaFoldDB" id="A0A174M1L2"/>
<evidence type="ECO:0000259" key="2">
    <source>
        <dbReference type="Pfam" id="PF01408"/>
    </source>
</evidence>